<name>A0A5P9XQU2_ACITH</name>
<dbReference type="AlphaFoldDB" id="A0A5P9XQU2"/>
<gene>
    <name evidence="1" type="ORF">GCD22_01968</name>
</gene>
<dbReference type="Proteomes" id="UP000363590">
    <property type="component" value="Chromosome"/>
</dbReference>
<evidence type="ECO:0000313" key="2">
    <source>
        <dbReference type="Proteomes" id="UP000363590"/>
    </source>
</evidence>
<evidence type="ECO:0000313" key="1">
    <source>
        <dbReference type="EMBL" id="QFX96232.1"/>
    </source>
</evidence>
<reference evidence="1 2" key="1">
    <citation type="submission" date="2019-10" db="EMBL/GenBank/DDBJ databases">
        <authorList>
            <person name="Wang R."/>
        </authorList>
    </citation>
    <scope>NUCLEOTIDE SEQUENCE [LARGE SCALE GENOMIC DNA]</scope>
    <source>
        <strain evidence="1 2">ATCC 19377</strain>
    </source>
</reference>
<protein>
    <submittedName>
        <fullName evidence="1">Uncharacterized protein</fullName>
    </submittedName>
</protein>
<dbReference type="KEGG" id="atx:GCD22_01968"/>
<dbReference type="EMBL" id="CP045571">
    <property type="protein sequence ID" value="QFX96232.1"/>
    <property type="molecule type" value="Genomic_DNA"/>
</dbReference>
<organism evidence="1 2">
    <name type="scientific">Acidithiobacillus thiooxidans ATCC 19377</name>
    <dbReference type="NCBI Taxonomy" id="637390"/>
    <lineage>
        <taxon>Bacteria</taxon>
        <taxon>Pseudomonadati</taxon>
        <taxon>Pseudomonadota</taxon>
        <taxon>Acidithiobacillia</taxon>
        <taxon>Acidithiobacillales</taxon>
        <taxon>Acidithiobacillaceae</taxon>
        <taxon>Acidithiobacillus</taxon>
    </lineage>
</organism>
<accession>A0A5P9XQU2</accession>
<proteinExistence type="predicted"/>
<sequence length="56" mass="5913">MQDILQDGSGFFEALTRYFDAVCGALIFSKIFLEVGCDNALAAAGVKKNGLIALEG</sequence>